<feature type="compositionally biased region" description="Basic and acidic residues" evidence="1">
    <location>
        <begin position="143"/>
        <end position="177"/>
    </location>
</feature>
<evidence type="ECO:0000313" key="4">
    <source>
        <dbReference type="Proteomes" id="UP000294933"/>
    </source>
</evidence>
<proteinExistence type="predicted"/>
<dbReference type="Proteomes" id="UP000294933">
    <property type="component" value="Unassembled WGS sequence"/>
</dbReference>
<evidence type="ECO:0000256" key="2">
    <source>
        <dbReference type="SAM" id="SignalP"/>
    </source>
</evidence>
<gene>
    <name evidence="3" type="ORF">BD410DRAFT_809658</name>
</gene>
<dbReference type="AlphaFoldDB" id="A0A4Y7PGJ6"/>
<reference evidence="3 4" key="1">
    <citation type="submission" date="2018-06" db="EMBL/GenBank/DDBJ databases">
        <title>A transcriptomic atlas of mushroom development highlights an independent origin of complex multicellularity.</title>
        <authorList>
            <consortium name="DOE Joint Genome Institute"/>
            <person name="Krizsan K."/>
            <person name="Almasi E."/>
            <person name="Merenyi Z."/>
            <person name="Sahu N."/>
            <person name="Viragh M."/>
            <person name="Koszo T."/>
            <person name="Mondo S."/>
            <person name="Kiss B."/>
            <person name="Balint B."/>
            <person name="Kues U."/>
            <person name="Barry K."/>
            <person name="Hegedus J.C."/>
            <person name="Henrissat B."/>
            <person name="Johnson J."/>
            <person name="Lipzen A."/>
            <person name="Ohm R."/>
            <person name="Nagy I."/>
            <person name="Pangilinan J."/>
            <person name="Yan J."/>
            <person name="Xiong Y."/>
            <person name="Grigoriev I.V."/>
            <person name="Hibbett D.S."/>
            <person name="Nagy L.G."/>
        </authorList>
    </citation>
    <scope>NUCLEOTIDE SEQUENCE [LARGE SCALE GENOMIC DNA]</scope>
    <source>
        <strain evidence="3 4">SZMC22713</strain>
    </source>
</reference>
<evidence type="ECO:0000256" key="1">
    <source>
        <dbReference type="SAM" id="MobiDB-lite"/>
    </source>
</evidence>
<accession>A0A4Y7PGJ6</accession>
<dbReference type="VEuPathDB" id="FungiDB:BD410DRAFT_809658"/>
<keyword evidence="2" id="KW-0732">Signal</keyword>
<dbReference type="EMBL" id="ML170329">
    <property type="protein sequence ID" value="TDL14533.1"/>
    <property type="molecule type" value="Genomic_DNA"/>
</dbReference>
<keyword evidence="4" id="KW-1185">Reference proteome</keyword>
<organism evidence="3 4">
    <name type="scientific">Rickenella mellea</name>
    <dbReference type="NCBI Taxonomy" id="50990"/>
    <lineage>
        <taxon>Eukaryota</taxon>
        <taxon>Fungi</taxon>
        <taxon>Dikarya</taxon>
        <taxon>Basidiomycota</taxon>
        <taxon>Agaricomycotina</taxon>
        <taxon>Agaricomycetes</taxon>
        <taxon>Hymenochaetales</taxon>
        <taxon>Rickenellaceae</taxon>
        <taxon>Rickenella</taxon>
    </lineage>
</organism>
<feature type="chain" id="PRO_5021377572" description="Secreted protein" evidence="2">
    <location>
        <begin position="19"/>
        <end position="177"/>
    </location>
</feature>
<evidence type="ECO:0000313" key="3">
    <source>
        <dbReference type="EMBL" id="TDL14533.1"/>
    </source>
</evidence>
<sequence>MSLRFCALAFNALPFATSQCLVLFDVKDIPDANAWHPVEEESSNAASYSADDTFGLLVVDQGGQMAPATLASKRSVGWLGLGRRGVSRFGWAMERTNLSRKLSPLHLPSNSVLSPVTPNFRSDANAALPSFHPVNFVHFPPRRKVDVEGDEEKTREAPASKGERNGETVVEEGREDR</sequence>
<name>A0A4Y7PGJ6_9AGAM</name>
<evidence type="ECO:0008006" key="5">
    <source>
        <dbReference type="Google" id="ProtNLM"/>
    </source>
</evidence>
<feature type="signal peptide" evidence="2">
    <location>
        <begin position="1"/>
        <end position="18"/>
    </location>
</feature>
<feature type="region of interest" description="Disordered" evidence="1">
    <location>
        <begin position="141"/>
        <end position="177"/>
    </location>
</feature>
<protein>
    <recommendedName>
        <fullName evidence="5">Secreted protein</fullName>
    </recommendedName>
</protein>